<evidence type="ECO:0000256" key="5">
    <source>
        <dbReference type="SAM" id="SignalP"/>
    </source>
</evidence>
<dbReference type="OMA" id="ANSHTTF"/>
<evidence type="ECO:0000313" key="8">
    <source>
        <dbReference type="Proteomes" id="UP000472264"/>
    </source>
</evidence>
<evidence type="ECO:0000313" key="7">
    <source>
        <dbReference type="Ensembl" id="ENSENLP00000027128.1"/>
    </source>
</evidence>
<evidence type="ECO:0000256" key="1">
    <source>
        <dbReference type="ARBA" id="ARBA00004613"/>
    </source>
</evidence>
<dbReference type="GO" id="GO:0005576">
    <property type="term" value="C:extracellular region"/>
    <property type="evidence" value="ECO:0007669"/>
    <property type="project" value="UniProtKB-SubCell"/>
</dbReference>
<dbReference type="Proteomes" id="UP000472264">
    <property type="component" value="Chromosome 24"/>
</dbReference>
<evidence type="ECO:0000256" key="2">
    <source>
        <dbReference type="ARBA" id="ARBA00022525"/>
    </source>
</evidence>
<dbReference type="InterPro" id="IPR008983">
    <property type="entry name" value="Tumour_necrosis_fac-like_dom"/>
</dbReference>
<dbReference type="InterPro" id="IPR001073">
    <property type="entry name" value="C1q_dom"/>
</dbReference>
<dbReference type="PRINTS" id="PR00007">
    <property type="entry name" value="COMPLEMNTC1Q"/>
</dbReference>
<dbReference type="InterPro" id="IPR050822">
    <property type="entry name" value="Cerebellin_Synaptic_Org"/>
</dbReference>
<feature type="coiled-coil region" evidence="4">
    <location>
        <begin position="59"/>
        <end position="156"/>
    </location>
</feature>
<dbReference type="Pfam" id="PF00386">
    <property type="entry name" value="C1q"/>
    <property type="match status" value="1"/>
</dbReference>
<feature type="signal peptide" evidence="5">
    <location>
        <begin position="1"/>
        <end position="21"/>
    </location>
</feature>
<evidence type="ECO:0000256" key="3">
    <source>
        <dbReference type="ARBA" id="ARBA00022729"/>
    </source>
</evidence>
<keyword evidence="8" id="KW-1185">Reference proteome</keyword>
<evidence type="ECO:0000256" key="4">
    <source>
        <dbReference type="SAM" id="Coils"/>
    </source>
</evidence>
<dbReference type="InParanoid" id="A0A665V5H8"/>
<protein>
    <recommendedName>
        <fullName evidence="6">C1q domain-containing protein</fullName>
    </recommendedName>
</protein>
<reference evidence="7" key="3">
    <citation type="submission" date="2025-09" db="UniProtKB">
        <authorList>
            <consortium name="Ensembl"/>
        </authorList>
    </citation>
    <scope>IDENTIFICATION</scope>
</reference>
<dbReference type="SUPFAM" id="SSF49842">
    <property type="entry name" value="TNF-like"/>
    <property type="match status" value="1"/>
</dbReference>
<dbReference type="PROSITE" id="PS50871">
    <property type="entry name" value="C1Q"/>
    <property type="match status" value="1"/>
</dbReference>
<reference evidence="7" key="2">
    <citation type="submission" date="2025-08" db="UniProtKB">
        <authorList>
            <consortium name="Ensembl"/>
        </authorList>
    </citation>
    <scope>IDENTIFICATION</scope>
</reference>
<keyword evidence="3 5" id="KW-0732">Signal</keyword>
<feature type="domain" description="C1q" evidence="6">
    <location>
        <begin position="167"/>
        <end position="307"/>
    </location>
</feature>
<dbReference type="PANTHER" id="PTHR22923">
    <property type="entry name" value="CEREBELLIN-RELATED"/>
    <property type="match status" value="1"/>
</dbReference>
<feature type="chain" id="PRO_5025571309" description="C1q domain-containing protein" evidence="5">
    <location>
        <begin position="22"/>
        <end position="307"/>
    </location>
</feature>
<dbReference type="AlphaFoldDB" id="A0A665V5H8"/>
<comment type="subcellular location">
    <subcellularLocation>
        <location evidence="1">Secreted</location>
    </subcellularLocation>
</comment>
<name>A0A665V5H8_ECHNA</name>
<sequence length="307" mass="34180">MRAGLSLELLLLCLLVQVSYGEDTKLQDFLANNGAVNADTTADQFADQGNTNSDIMDELTMLRDMVVGLKVELRNLETRLKETELQTDEHKLDLALTKSSLDKLEGDHTAVEGRLTAIEKQGEELKKENTEQAAELTLLKGRFDIKENQLEKLRANTTESQVATLIKDNVKVAFYASLTNSGNVGPYNSPKVLRFTKVFSNIGKAYSPTTGFFTAPVKGLYYFRFTVCGSKTKGNLIGLKLYLNGRSILYNVQTAETDYTHFEYFSNAVILEMNADDELHAVLPENGNIFDNANSHTTFSGFLLFTI</sequence>
<dbReference type="SMART" id="SM00110">
    <property type="entry name" value="C1Q"/>
    <property type="match status" value="1"/>
</dbReference>
<keyword evidence="4" id="KW-0175">Coiled coil</keyword>
<dbReference type="Ensembl" id="ENSENLT00000027959.1">
    <property type="protein sequence ID" value="ENSENLP00000027128.1"/>
    <property type="gene ID" value="ENSENLG00000012194.1"/>
</dbReference>
<organism evidence="7 8">
    <name type="scientific">Echeneis naucrates</name>
    <name type="common">Live sharksucker</name>
    <dbReference type="NCBI Taxonomy" id="173247"/>
    <lineage>
        <taxon>Eukaryota</taxon>
        <taxon>Metazoa</taxon>
        <taxon>Chordata</taxon>
        <taxon>Craniata</taxon>
        <taxon>Vertebrata</taxon>
        <taxon>Euteleostomi</taxon>
        <taxon>Actinopterygii</taxon>
        <taxon>Neopterygii</taxon>
        <taxon>Teleostei</taxon>
        <taxon>Neoteleostei</taxon>
        <taxon>Acanthomorphata</taxon>
        <taxon>Carangaria</taxon>
        <taxon>Carangiformes</taxon>
        <taxon>Echeneidae</taxon>
        <taxon>Echeneis</taxon>
    </lineage>
</organism>
<reference evidence="7" key="1">
    <citation type="submission" date="2021-04" db="EMBL/GenBank/DDBJ databases">
        <authorList>
            <consortium name="Wellcome Sanger Institute Data Sharing"/>
        </authorList>
    </citation>
    <scope>NUCLEOTIDE SEQUENCE [LARGE SCALE GENOMIC DNA]</scope>
</reference>
<evidence type="ECO:0000259" key="6">
    <source>
        <dbReference type="PROSITE" id="PS50871"/>
    </source>
</evidence>
<dbReference type="PANTHER" id="PTHR22923:SF102">
    <property type="entry name" value="CEREBELLIN 13-RELATED"/>
    <property type="match status" value="1"/>
</dbReference>
<accession>A0A665V5H8</accession>
<keyword evidence="2" id="KW-0964">Secreted</keyword>
<dbReference type="Gene3D" id="2.60.120.40">
    <property type="match status" value="1"/>
</dbReference>
<proteinExistence type="predicted"/>